<organism evidence="7">
    <name type="scientific">Blautia hansenii</name>
    <name type="common">Ruminococcus hansenii</name>
    <dbReference type="NCBI Taxonomy" id="1322"/>
    <lineage>
        <taxon>Bacteria</taxon>
        <taxon>Bacillati</taxon>
        <taxon>Bacillota</taxon>
        <taxon>Clostridia</taxon>
        <taxon>Lachnospirales</taxon>
        <taxon>Lachnospiraceae</taxon>
        <taxon>Blautia</taxon>
    </lineage>
</organism>
<sequence length="590" mass="67582">MYSGIRNVQILIALLKAYGIEDVVLSPGGSDIPLIHSLETDSDFKCYSVVDERSAAYYTMGIAQMKQKPVACICTSGTAACNYLPGITEAFYQNVPVLAITADKNPYFQNQLETQKINQMGIFQGVVKYEVELPIVKNEEDAWLCNRLVNEALLELEHHGRGPVHINIPILDQTEIYDCECLPMERKINLVTSVELDEVWRQYAEELKNKKILIVVGQNLVFSEEDYKNLNEFFQRYNCVYAVEHLSNIQCNGCVFTYPITEILGPEALQELKPDLVISIGNNLAAYKLKPFLRRNYKTIKNWLIHETGQVRDAYQCLTEIFECSFSYFFKRILETENYNENIEHSYYDLWSTAQKSIVVPEFTFSNFYVAQELSKRIPEKSILHLAILNSTRTMQFFNLNSNVQVYSNVGALGIDGCFSTFAGQAAVCDTLAYLLIGDLSFFYDMNAASLRSIGKNVRIILVNNGGGSEFHFFMGRKNIPTIDQYICAEHSHSAEGWIKSLGYEYYSASTKEDVCSILDIFSKPSEKPLFLEIFTKMDEDAEKTNEFYDMYRQTKDKWDNSVKQIVKSIVPEKKIKKMKQIVNILKEKE</sequence>
<evidence type="ECO:0000256" key="4">
    <source>
        <dbReference type="ARBA" id="ARBA00023052"/>
    </source>
</evidence>
<dbReference type="AlphaFoldDB" id="A0A6N2REX0"/>
<reference evidence="7" key="1">
    <citation type="submission" date="2019-11" db="EMBL/GenBank/DDBJ databases">
        <authorList>
            <person name="Feng L."/>
        </authorList>
    </citation>
    <scope>NUCLEOTIDE SEQUENCE</scope>
    <source>
        <strain evidence="7">BhanseniiLFYP23</strain>
    </source>
</reference>
<evidence type="ECO:0000259" key="6">
    <source>
        <dbReference type="Pfam" id="PF02776"/>
    </source>
</evidence>
<dbReference type="PIRSF" id="PIRSF004983">
    <property type="entry name" value="MenD"/>
    <property type="match status" value="1"/>
</dbReference>
<protein>
    <submittedName>
        <fullName evidence="7">2-succinyl-5-enolpyruvyl-6-hydroxy-3-cyclohexene-1-carboxylate synthase</fullName>
        <ecNumber evidence="7">2.2.1.9</ecNumber>
    </submittedName>
</protein>
<evidence type="ECO:0000256" key="5">
    <source>
        <dbReference type="ARBA" id="ARBA00023211"/>
    </source>
</evidence>
<gene>
    <name evidence="7" type="primary">menD</name>
    <name evidence="7" type="ORF">BHLFYP23_01578</name>
</gene>
<dbReference type="NCBIfam" id="TIGR00173">
    <property type="entry name" value="menD"/>
    <property type="match status" value="1"/>
</dbReference>
<keyword evidence="5" id="KW-0464">Manganese</keyword>
<evidence type="ECO:0000256" key="2">
    <source>
        <dbReference type="ARBA" id="ARBA00022723"/>
    </source>
</evidence>
<dbReference type="Gene3D" id="3.40.50.1220">
    <property type="entry name" value="TPP-binding domain"/>
    <property type="match status" value="1"/>
</dbReference>
<dbReference type="GO" id="GO:0009234">
    <property type="term" value="P:menaquinone biosynthetic process"/>
    <property type="evidence" value="ECO:0007669"/>
    <property type="project" value="InterPro"/>
</dbReference>
<keyword evidence="2" id="KW-0479">Metal-binding</keyword>
<dbReference type="CDD" id="cd07037">
    <property type="entry name" value="TPP_PYR_MenD"/>
    <property type="match status" value="1"/>
</dbReference>
<proteinExistence type="predicted"/>
<dbReference type="SUPFAM" id="SSF52518">
    <property type="entry name" value="Thiamin diphosphate-binding fold (THDP-binding)"/>
    <property type="match status" value="2"/>
</dbReference>
<accession>A0A6N2REX0</accession>
<dbReference type="EMBL" id="CACRSY010000005">
    <property type="protein sequence ID" value="VYS79048.1"/>
    <property type="molecule type" value="Genomic_DNA"/>
</dbReference>
<dbReference type="EC" id="2.2.1.9" evidence="7"/>
<dbReference type="Gene3D" id="3.40.50.970">
    <property type="match status" value="2"/>
</dbReference>
<evidence type="ECO:0000256" key="3">
    <source>
        <dbReference type="ARBA" id="ARBA00022842"/>
    </source>
</evidence>
<dbReference type="InterPro" id="IPR029061">
    <property type="entry name" value="THDP-binding"/>
</dbReference>
<dbReference type="GO" id="GO:0046872">
    <property type="term" value="F:metal ion binding"/>
    <property type="evidence" value="ECO:0007669"/>
    <property type="project" value="UniProtKB-KW"/>
</dbReference>
<keyword evidence="4" id="KW-0786">Thiamine pyrophosphate</keyword>
<dbReference type="Pfam" id="PF02776">
    <property type="entry name" value="TPP_enzyme_N"/>
    <property type="match status" value="1"/>
</dbReference>
<dbReference type="PANTHER" id="PTHR42916">
    <property type="entry name" value="2-SUCCINYL-5-ENOLPYRUVYL-6-HYDROXY-3-CYCLOHEXENE-1-CARBOXYLATE SYNTHASE"/>
    <property type="match status" value="1"/>
</dbReference>
<evidence type="ECO:0000256" key="1">
    <source>
        <dbReference type="ARBA" id="ARBA00022679"/>
    </source>
</evidence>
<dbReference type="RefSeq" id="WP_009247687.1">
    <property type="nucleotide sequence ID" value="NZ_CACRSY010000005.1"/>
</dbReference>
<dbReference type="GO" id="GO:0070204">
    <property type="term" value="F:2-succinyl-5-enolpyruvyl-6-hydroxy-3-cyclohexene-1-carboxylic-acid synthase activity"/>
    <property type="evidence" value="ECO:0007669"/>
    <property type="project" value="UniProtKB-EC"/>
</dbReference>
<dbReference type="InterPro" id="IPR012001">
    <property type="entry name" value="Thiamin_PyroP_enz_TPP-bd_dom"/>
</dbReference>
<keyword evidence="1 7" id="KW-0808">Transferase</keyword>
<evidence type="ECO:0000313" key="7">
    <source>
        <dbReference type="EMBL" id="VYS79048.1"/>
    </source>
</evidence>
<name>A0A6N2REX0_BLAHA</name>
<keyword evidence="3" id="KW-0460">Magnesium</keyword>
<dbReference type="InterPro" id="IPR004433">
    <property type="entry name" value="MenaQ_synth_MenD"/>
</dbReference>
<dbReference type="PANTHER" id="PTHR42916:SF1">
    <property type="entry name" value="PROTEIN PHYLLO, CHLOROPLASTIC"/>
    <property type="match status" value="1"/>
</dbReference>
<dbReference type="GO" id="GO:0030976">
    <property type="term" value="F:thiamine pyrophosphate binding"/>
    <property type="evidence" value="ECO:0007669"/>
    <property type="project" value="InterPro"/>
</dbReference>
<feature type="domain" description="Thiamine pyrophosphate enzyme N-terminal TPP-binding" evidence="6">
    <location>
        <begin position="9"/>
        <end position="121"/>
    </location>
</feature>